<name>A0A9K3JN57_HELAN</name>
<dbReference type="InterPro" id="IPR013785">
    <property type="entry name" value="Aldolase_TIM"/>
</dbReference>
<dbReference type="Proteomes" id="UP000215914">
    <property type="component" value="Unassembled WGS sequence"/>
</dbReference>
<dbReference type="GO" id="GO:0000162">
    <property type="term" value="P:L-tryptophan biosynthetic process"/>
    <property type="evidence" value="ECO:0007669"/>
    <property type="project" value="InterPro"/>
</dbReference>
<gene>
    <name evidence="2" type="ORF">HanXRQr2_Chr02g0054041</name>
</gene>
<dbReference type="PANTHER" id="PTHR42894:SF1">
    <property type="entry name" value="N-(5'-PHOSPHORIBOSYL)ANTHRANILATE ISOMERASE"/>
    <property type="match status" value="1"/>
</dbReference>
<reference evidence="2" key="2">
    <citation type="submission" date="2020-06" db="EMBL/GenBank/DDBJ databases">
        <title>Helianthus annuus Genome sequencing and assembly Release 2.</title>
        <authorList>
            <person name="Gouzy J."/>
            <person name="Langlade N."/>
            <person name="Munos S."/>
        </authorList>
    </citation>
    <scope>NUCLEOTIDE SEQUENCE</scope>
    <source>
        <tissue evidence="2">Leaves</tissue>
    </source>
</reference>
<keyword evidence="3" id="KW-1185">Reference proteome</keyword>
<proteinExistence type="inferred from homology"/>
<organism evidence="2 3">
    <name type="scientific">Helianthus annuus</name>
    <name type="common">Common sunflower</name>
    <dbReference type="NCBI Taxonomy" id="4232"/>
    <lineage>
        <taxon>Eukaryota</taxon>
        <taxon>Viridiplantae</taxon>
        <taxon>Streptophyta</taxon>
        <taxon>Embryophyta</taxon>
        <taxon>Tracheophyta</taxon>
        <taxon>Spermatophyta</taxon>
        <taxon>Magnoliopsida</taxon>
        <taxon>eudicotyledons</taxon>
        <taxon>Gunneridae</taxon>
        <taxon>Pentapetalae</taxon>
        <taxon>asterids</taxon>
        <taxon>campanulids</taxon>
        <taxon>Asterales</taxon>
        <taxon>Asteraceae</taxon>
        <taxon>Asteroideae</taxon>
        <taxon>Heliantheae alliance</taxon>
        <taxon>Heliantheae</taxon>
        <taxon>Helianthus</taxon>
    </lineage>
</organism>
<evidence type="ECO:0000313" key="2">
    <source>
        <dbReference type="EMBL" id="KAF5817525.1"/>
    </source>
</evidence>
<evidence type="ECO:0000313" key="3">
    <source>
        <dbReference type="Proteomes" id="UP000215914"/>
    </source>
</evidence>
<dbReference type="Gramene" id="mRNA:HanXRQr2_Chr02g0054041">
    <property type="protein sequence ID" value="CDS:HanXRQr2_Chr02g0054041.1"/>
    <property type="gene ID" value="HanXRQr2_Chr02g0054041"/>
</dbReference>
<evidence type="ECO:0000256" key="1">
    <source>
        <dbReference type="ARBA" id="ARBA00007571"/>
    </source>
</evidence>
<dbReference type="Gene3D" id="3.20.20.70">
    <property type="entry name" value="Aldolase class I"/>
    <property type="match status" value="1"/>
</dbReference>
<dbReference type="InterPro" id="IPR044643">
    <property type="entry name" value="TrpF_fam"/>
</dbReference>
<dbReference type="AlphaFoldDB" id="A0A9K3JN57"/>
<reference evidence="2" key="1">
    <citation type="journal article" date="2017" name="Nature">
        <title>The sunflower genome provides insights into oil metabolism, flowering and Asterid evolution.</title>
        <authorList>
            <person name="Badouin H."/>
            <person name="Gouzy J."/>
            <person name="Grassa C.J."/>
            <person name="Murat F."/>
            <person name="Staton S.E."/>
            <person name="Cottret L."/>
            <person name="Lelandais-Briere C."/>
            <person name="Owens G.L."/>
            <person name="Carrere S."/>
            <person name="Mayjonade B."/>
            <person name="Legrand L."/>
            <person name="Gill N."/>
            <person name="Kane N.C."/>
            <person name="Bowers J.E."/>
            <person name="Hubner S."/>
            <person name="Bellec A."/>
            <person name="Berard A."/>
            <person name="Berges H."/>
            <person name="Blanchet N."/>
            <person name="Boniface M.C."/>
            <person name="Brunel D."/>
            <person name="Catrice O."/>
            <person name="Chaidir N."/>
            <person name="Claudel C."/>
            <person name="Donnadieu C."/>
            <person name="Faraut T."/>
            <person name="Fievet G."/>
            <person name="Helmstetter N."/>
            <person name="King M."/>
            <person name="Knapp S.J."/>
            <person name="Lai Z."/>
            <person name="Le Paslier M.C."/>
            <person name="Lippi Y."/>
            <person name="Lorenzon L."/>
            <person name="Mandel J.R."/>
            <person name="Marage G."/>
            <person name="Marchand G."/>
            <person name="Marquand E."/>
            <person name="Bret-Mestries E."/>
            <person name="Morien E."/>
            <person name="Nambeesan S."/>
            <person name="Nguyen T."/>
            <person name="Pegot-Espagnet P."/>
            <person name="Pouilly N."/>
            <person name="Raftis F."/>
            <person name="Sallet E."/>
            <person name="Schiex T."/>
            <person name="Thomas J."/>
            <person name="Vandecasteele C."/>
            <person name="Vares D."/>
            <person name="Vear F."/>
            <person name="Vautrin S."/>
            <person name="Crespi M."/>
            <person name="Mangin B."/>
            <person name="Burke J.M."/>
            <person name="Salse J."/>
            <person name="Munos S."/>
            <person name="Vincourt P."/>
            <person name="Rieseberg L.H."/>
            <person name="Langlade N.B."/>
        </authorList>
    </citation>
    <scope>NUCLEOTIDE SEQUENCE</scope>
    <source>
        <tissue evidence="2">Leaves</tissue>
    </source>
</reference>
<dbReference type="PANTHER" id="PTHR42894">
    <property type="entry name" value="N-(5'-PHOSPHORIBOSYL)ANTHRANILATE ISOMERASE"/>
    <property type="match status" value="1"/>
</dbReference>
<protein>
    <submittedName>
        <fullName evidence="2">Phosphoribosylanthranilate isomerase</fullName>
        <ecNumber evidence="2">5.3.1.24</ecNumber>
    </submittedName>
</protein>
<comment type="similarity">
    <text evidence="1">Belongs to the TrpF family.</text>
</comment>
<comment type="caution">
    <text evidence="2">The sequence shown here is derived from an EMBL/GenBank/DDBJ whole genome shotgun (WGS) entry which is preliminary data.</text>
</comment>
<dbReference type="EC" id="5.3.1.24" evidence="2"/>
<sequence>MGFLLYLHNNSKHGWQTYMFFLIRAHYANNNKHGWLLAGWMKVENVTEAISILKPNGDDVSSGICASLR</sequence>
<dbReference type="EMBL" id="MNCJ02000317">
    <property type="protein sequence ID" value="KAF5817525.1"/>
    <property type="molecule type" value="Genomic_DNA"/>
</dbReference>
<keyword evidence="2" id="KW-0413">Isomerase</keyword>
<accession>A0A9K3JN57</accession>
<dbReference type="GO" id="GO:0004640">
    <property type="term" value="F:phosphoribosylanthranilate isomerase activity"/>
    <property type="evidence" value="ECO:0007669"/>
    <property type="project" value="UniProtKB-EC"/>
</dbReference>